<comment type="similarity">
    <text evidence="3">Belongs to the aldolase class II family. AraD/FucA subfamily.</text>
</comment>
<dbReference type="EC" id="5.1.3.4" evidence="4"/>
<reference evidence="9" key="1">
    <citation type="submission" date="2023-07" db="EMBL/GenBank/DDBJ databases">
        <title>Bifidobacterium aquikefiriaerophilum sp. nov. and Bifidobacterium eccum sp. nov., isolated from water kefir.</title>
        <authorList>
            <person name="Breselge S."/>
            <person name="Bellassi P."/>
            <person name="Barcenilla C."/>
            <person name="Alvarez-Ordonez A."/>
            <person name="Morelli L."/>
            <person name="Cotter P.D."/>
        </authorList>
    </citation>
    <scope>NUCLEOTIDE SEQUENCE</scope>
    <source>
        <strain evidence="10">WK012_4_13</strain>
        <strain evidence="9">WK013_4_14</strain>
        <strain evidence="8">WK048_4_13</strain>
    </source>
</reference>
<comment type="catalytic activity">
    <reaction evidence="1">
        <text>L-ribulose 5-phosphate = D-xylulose 5-phosphate</text>
        <dbReference type="Rhea" id="RHEA:22368"/>
        <dbReference type="ChEBI" id="CHEBI:57737"/>
        <dbReference type="ChEBI" id="CHEBI:58226"/>
        <dbReference type="EC" id="5.1.3.4"/>
    </reaction>
</comment>
<dbReference type="InterPro" id="IPR036409">
    <property type="entry name" value="Aldolase_II/adducin_N_sf"/>
</dbReference>
<organism evidence="9">
    <name type="scientific">Bifidobacterium fermentum</name>
    <dbReference type="NCBI Taxonomy" id="3059035"/>
    <lineage>
        <taxon>Bacteria</taxon>
        <taxon>Bacillati</taxon>
        <taxon>Actinomycetota</taxon>
        <taxon>Actinomycetes</taxon>
        <taxon>Bifidobacteriales</taxon>
        <taxon>Bifidobacteriaceae</taxon>
        <taxon>Bifidobacterium</taxon>
    </lineage>
</organism>
<dbReference type="PANTHER" id="PTHR22789:SF8">
    <property type="entry name" value="L-RIBULOSE-5-PHOSPHATE 4-EPIMERASE SGBE"/>
    <property type="match status" value="1"/>
</dbReference>
<comment type="cofactor">
    <cofactor evidence="2">
        <name>Zn(2+)</name>
        <dbReference type="ChEBI" id="CHEBI:29105"/>
    </cofactor>
</comment>
<dbReference type="GO" id="GO:0046872">
    <property type="term" value="F:metal ion binding"/>
    <property type="evidence" value="ECO:0007669"/>
    <property type="project" value="UniProtKB-KW"/>
</dbReference>
<dbReference type="GO" id="GO:0019323">
    <property type="term" value="P:pentose catabolic process"/>
    <property type="evidence" value="ECO:0007669"/>
    <property type="project" value="TreeGrafter"/>
</dbReference>
<dbReference type="AlphaFoldDB" id="A0AB39UFY4"/>
<dbReference type="SMART" id="SM01007">
    <property type="entry name" value="Aldolase_II"/>
    <property type="match status" value="1"/>
</dbReference>
<evidence type="ECO:0000256" key="5">
    <source>
        <dbReference type="ARBA" id="ARBA00022723"/>
    </source>
</evidence>
<evidence type="ECO:0000256" key="4">
    <source>
        <dbReference type="ARBA" id="ARBA00013186"/>
    </source>
</evidence>
<keyword evidence="5" id="KW-0479">Metal-binding</keyword>
<name>A0AB39UFY4_9BIFI</name>
<evidence type="ECO:0000313" key="9">
    <source>
        <dbReference type="EMBL" id="XDS47779.1"/>
    </source>
</evidence>
<dbReference type="Pfam" id="PF00596">
    <property type="entry name" value="Aldolase_II"/>
    <property type="match status" value="1"/>
</dbReference>
<dbReference type="GO" id="GO:0005829">
    <property type="term" value="C:cytosol"/>
    <property type="evidence" value="ECO:0007669"/>
    <property type="project" value="TreeGrafter"/>
</dbReference>
<proteinExistence type="inferred from homology"/>
<dbReference type="PANTHER" id="PTHR22789">
    <property type="entry name" value="FUCULOSE PHOSPHATE ALDOLASE"/>
    <property type="match status" value="1"/>
</dbReference>
<dbReference type="RefSeq" id="WP_369341819.1">
    <property type="nucleotide sequence ID" value="NZ_CP129675.1"/>
</dbReference>
<dbReference type="EMBL" id="CP129682">
    <property type="protein sequence ID" value="XDS47779.1"/>
    <property type="molecule type" value="Genomic_DNA"/>
</dbReference>
<dbReference type="EMBL" id="CP129675">
    <property type="protein sequence ID" value="XDS47510.1"/>
    <property type="molecule type" value="Genomic_DNA"/>
</dbReference>
<gene>
    <name evidence="10" type="ORF">QN062_01225</name>
    <name evidence="9" type="ORF">QN216_05230</name>
    <name evidence="8" type="ORF">QN217_05215</name>
</gene>
<keyword evidence="6" id="KW-0862">Zinc</keyword>
<evidence type="ECO:0000313" key="8">
    <source>
        <dbReference type="EMBL" id="XDS47510.1"/>
    </source>
</evidence>
<accession>A0AB39UFY4</accession>
<sequence length="227" mass="25037">MNFNQGVNIIMLEQLRHEVLQRNLELPSNNLVVWSGGNVSGRDPETGYVVIKPSGVPFNELTEDSLVVTDIDGTVVEGTLKPSVDLGIHLHLYRRRPDVFGITHTHQPYATSFALRGEAIPAALTPLTHLIGGPVPCTRYATPGDEDTAVAILEATGRQGWVALARRHGVFAMGRSASESLMYTLYLEEAAKTIRLAQIAGPITSIDEREAQRQLHWHEEHYGQNVQ</sequence>
<dbReference type="InterPro" id="IPR001303">
    <property type="entry name" value="Aldolase_II/adducin_N"/>
</dbReference>
<dbReference type="InterPro" id="IPR050197">
    <property type="entry name" value="Aldolase_class_II_sugar_metab"/>
</dbReference>
<dbReference type="SUPFAM" id="SSF53639">
    <property type="entry name" value="AraD/HMP-PK domain-like"/>
    <property type="match status" value="1"/>
</dbReference>
<dbReference type="GO" id="GO:0016832">
    <property type="term" value="F:aldehyde-lyase activity"/>
    <property type="evidence" value="ECO:0007669"/>
    <property type="project" value="TreeGrafter"/>
</dbReference>
<feature type="domain" description="Class II aldolase/adducin N-terminal" evidence="7">
    <location>
        <begin position="17"/>
        <end position="195"/>
    </location>
</feature>
<dbReference type="GO" id="GO:0008742">
    <property type="term" value="F:L-ribulose-phosphate 4-epimerase activity"/>
    <property type="evidence" value="ECO:0007669"/>
    <property type="project" value="UniProtKB-EC"/>
</dbReference>
<dbReference type="Gene3D" id="3.40.225.10">
    <property type="entry name" value="Class II aldolase/adducin N-terminal domain"/>
    <property type="match status" value="1"/>
</dbReference>
<evidence type="ECO:0000256" key="2">
    <source>
        <dbReference type="ARBA" id="ARBA00001947"/>
    </source>
</evidence>
<protein>
    <recommendedName>
        <fullName evidence="4">L-ribulose-5-phosphate 4-epimerase</fullName>
        <ecNumber evidence="4">5.1.3.4</ecNumber>
    </recommendedName>
</protein>
<evidence type="ECO:0000256" key="6">
    <source>
        <dbReference type="ARBA" id="ARBA00022833"/>
    </source>
</evidence>
<dbReference type="KEGG" id="bfk:QN062_01225"/>
<evidence type="ECO:0000313" key="10">
    <source>
        <dbReference type="EMBL" id="XDS50857.1"/>
    </source>
</evidence>
<dbReference type="EMBL" id="CP129683">
    <property type="protein sequence ID" value="XDS50857.1"/>
    <property type="molecule type" value="Genomic_DNA"/>
</dbReference>
<evidence type="ECO:0000256" key="1">
    <source>
        <dbReference type="ARBA" id="ARBA00001726"/>
    </source>
</evidence>
<evidence type="ECO:0000259" key="7">
    <source>
        <dbReference type="SMART" id="SM01007"/>
    </source>
</evidence>
<evidence type="ECO:0000256" key="3">
    <source>
        <dbReference type="ARBA" id="ARBA00010037"/>
    </source>
</evidence>